<feature type="signal peptide" evidence="1">
    <location>
        <begin position="1"/>
        <end position="22"/>
    </location>
</feature>
<comment type="caution">
    <text evidence="2">The sequence shown here is derived from an EMBL/GenBank/DDBJ whole genome shotgun (WGS) entry which is preliminary data.</text>
</comment>
<dbReference type="RefSeq" id="WP_178366454.1">
    <property type="nucleotide sequence ID" value="NZ_JACADJ010000022.1"/>
</dbReference>
<sequence length="106" mass="11200">MNRKIKMAIIGMFATVTFASQAGAVGYNVKIQTKNDTLENSGEIIAIQKTMGGAATQKVGLRVHSNASCNYDYQSKGNIYRNSGTIKATQTVSAGVAIQAVGLEVN</sequence>
<evidence type="ECO:0000313" key="3">
    <source>
        <dbReference type="Proteomes" id="UP000553343"/>
    </source>
</evidence>
<feature type="chain" id="PRO_5032741929" evidence="1">
    <location>
        <begin position="23"/>
        <end position="106"/>
    </location>
</feature>
<accession>A0A850TC85</accession>
<reference evidence="2 3" key="1">
    <citation type="submission" date="2020-06" db="EMBL/GenBank/DDBJ databases">
        <title>High-quality draft genome of sulfate reducer Desulfobacter latus type strain AcrS2 isolated from marine sediment.</title>
        <authorList>
            <person name="Hoppe M."/>
            <person name="Larsen C.K."/>
            <person name="Marshall I.P.G."/>
            <person name="Schramm A."/>
            <person name="Marietou A.G."/>
        </authorList>
    </citation>
    <scope>NUCLEOTIDE SEQUENCE [LARGE SCALE GENOMIC DNA]</scope>
    <source>
        <strain evidence="2 3">AcRS2</strain>
    </source>
</reference>
<keyword evidence="1" id="KW-0732">Signal</keyword>
<dbReference type="EMBL" id="JACADJ010000022">
    <property type="protein sequence ID" value="NWH04996.1"/>
    <property type="molecule type" value="Genomic_DNA"/>
</dbReference>
<organism evidence="2 3">
    <name type="scientific">Desulfobacter latus</name>
    <dbReference type="NCBI Taxonomy" id="2292"/>
    <lineage>
        <taxon>Bacteria</taxon>
        <taxon>Pseudomonadati</taxon>
        <taxon>Thermodesulfobacteriota</taxon>
        <taxon>Desulfobacteria</taxon>
        <taxon>Desulfobacterales</taxon>
        <taxon>Desulfobacteraceae</taxon>
        <taxon>Desulfobacter</taxon>
    </lineage>
</organism>
<proteinExistence type="predicted"/>
<gene>
    <name evidence="2" type="ORF">HXW94_08370</name>
</gene>
<dbReference type="Proteomes" id="UP000553343">
    <property type="component" value="Unassembled WGS sequence"/>
</dbReference>
<keyword evidence="3" id="KW-1185">Reference proteome</keyword>
<evidence type="ECO:0000313" key="2">
    <source>
        <dbReference type="EMBL" id="NWH04996.1"/>
    </source>
</evidence>
<dbReference type="AlphaFoldDB" id="A0A850TC85"/>
<protein>
    <submittedName>
        <fullName evidence="2">Uncharacterized protein</fullName>
    </submittedName>
</protein>
<name>A0A850TC85_9BACT</name>
<evidence type="ECO:0000256" key="1">
    <source>
        <dbReference type="SAM" id="SignalP"/>
    </source>
</evidence>